<feature type="transmembrane region" description="Helical" evidence="7">
    <location>
        <begin position="301"/>
        <end position="321"/>
    </location>
</feature>
<evidence type="ECO:0000313" key="9">
    <source>
        <dbReference type="EMBL" id="GGC42882.1"/>
    </source>
</evidence>
<name>A0ABQ1MTW2_9BACT</name>
<dbReference type="SUPFAM" id="SSF53850">
    <property type="entry name" value="Periplasmic binding protein-like II"/>
    <property type="match status" value="1"/>
</dbReference>
<dbReference type="Pfam" id="PF00497">
    <property type="entry name" value="SBP_bac_3"/>
    <property type="match status" value="1"/>
</dbReference>
<keyword evidence="3" id="KW-0597">Phosphoprotein</keyword>
<dbReference type="PANTHER" id="PTHR43711">
    <property type="entry name" value="TWO-COMPONENT HISTIDINE KINASE"/>
    <property type="match status" value="1"/>
</dbReference>
<evidence type="ECO:0000256" key="1">
    <source>
        <dbReference type="ARBA" id="ARBA00000085"/>
    </source>
</evidence>
<organism evidence="9 10">
    <name type="scientific">Marivirga lumbricoides</name>
    <dbReference type="NCBI Taxonomy" id="1046115"/>
    <lineage>
        <taxon>Bacteria</taxon>
        <taxon>Pseudomonadati</taxon>
        <taxon>Bacteroidota</taxon>
        <taxon>Cytophagia</taxon>
        <taxon>Cytophagales</taxon>
        <taxon>Marivirgaceae</taxon>
        <taxon>Marivirga</taxon>
    </lineage>
</organism>
<keyword evidence="6" id="KW-0902">Two-component regulatory system</keyword>
<dbReference type="Gene3D" id="3.40.190.10">
    <property type="entry name" value="Periplasmic binding protein-like II"/>
    <property type="match status" value="2"/>
</dbReference>
<evidence type="ECO:0000259" key="8">
    <source>
        <dbReference type="PROSITE" id="PS50109"/>
    </source>
</evidence>
<dbReference type="InterPro" id="IPR036097">
    <property type="entry name" value="HisK_dim/P_sf"/>
</dbReference>
<dbReference type="SMART" id="SM00388">
    <property type="entry name" value="HisKA"/>
    <property type="match status" value="1"/>
</dbReference>
<feature type="domain" description="Histidine kinase" evidence="8">
    <location>
        <begin position="371"/>
        <end position="588"/>
    </location>
</feature>
<dbReference type="InterPro" id="IPR050736">
    <property type="entry name" value="Sensor_HK_Regulatory"/>
</dbReference>
<dbReference type="PRINTS" id="PR00344">
    <property type="entry name" value="BCTRLSENSOR"/>
</dbReference>
<evidence type="ECO:0000313" key="10">
    <source>
        <dbReference type="Proteomes" id="UP000636010"/>
    </source>
</evidence>
<keyword evidence="7" id="KW-0812">Transmembrane</keyword>
<keyword evidence="10" id="KW-1185">Reference proteome</keyword>
<dbReference type="Pfam" id="PF02518">
    <property type="entry name" value="HATPase_c"/>
    <property type="match status" value="1"/>
</dbReference>
<dbReference type="Pfam" id="PF00512">
    <property type="entry name" value="HisKA"/>
    <property type="match status" value="1"/>
</dbReference>
<dbReference type="InterPro" id="IPR036890">
    <property type="entry name" value="HATPase_C_sf"/>
</dbReference>
<keyword evidence="7" id="KW-1133">Transmembrane helix</keyword>
<dbReference type="CDD" id="cd00075">
    <property type="entry name" value="HATPase"/>
    <property type="match status" value="1"/>
</dbReference>
<reference evidence="10" key="1">
    <citation type="journal article" date="2019" name="Int. J. Syst. Evol. Microbiol.">
        <title>The Global Catalogue of Microorganisms (GCM) 10K type strain sequencing project: providing services to taxonomists for standard genome sequencing and annotation.</title>
        <authorList>
            <consortium name="The Broad Institute Genomics Platform"/>
            <consortium name="The Broad Institute Genome Sequencing Center for Infectious Disease"/>
            <person name="Wu L."/>
            <person name="Ma J."/>
        </authorList>
    </citation>
    <scope>NUCLEOTIDE SEQUENCE [LARGE SCALE GENOMIC DNA]</scope>
    <source>
        <strain evidence="10">CGMCC 1.10832</strain>
    </source>
</reference>
<dbReference type="EC" id="2.7.13.3" evidence="2"/>
<evidence type="ECO:0000256" key="2">
    <source>
        <dbReference type="ARBA" id="ARBA00012438"/>
    </source>
</evidence>
<dbReference type="InterPro" id="IPR004358">
    <property type="entry name" value="Sig_transdc_His_kin-like_C"/>
</dbReference>
<dbReference type="InterPro" id="IPR005467">
    <property type="entry name" value="His_kinase_dom"/>
</dbReference>
<dbReference type="Gene3D" id="3.30.565.10">
    <property type="entry name" value="Histidine kinase-like ATPase, C-terminal domain"/>
    <property type="match status" value="1"/>
</dbReference>
<dbReference type="InterPro" id="IPR003661">
    <property type="entry name" value="HisK_dim/P_dom"/>
</dbReference>
<dbReference type="SMART" id="SM00062">
    <property type="entry name" value="PBPb"/>
    <property type="match status" value="1"/>
</dbReference>
<evidence type="ECO:0000256" key="4">
    <source>
        <dbReference type="ARBA" id="ARBA00022679"/>
    </source>
</evidence>
<gene>
    <name evidence="9" type="ORF">GCM10011506_30630</name>
</gene>
<sequence>MTYANSGLYWEQAKRAKTAQLDLYWYISKPFVYKDDRGQMKGLEVEMMEAFCDYLKQKYDTDIQLNWIETPSFSSIHQTVANLDKPNTFGVSAFSITEERKEIVTFSDPYLSDVAVLVSSKGTPIVRTLDEINKLMSKLTAVTIRGTTYEKFLEDLKEQLNLKFETIYINSDKNILDEIVNGNNYFGFIDLPIYLMMIKDGRELTRQNFFTLRGDGYAYISPQGSDWIIPLNQFLEDPESKVKIANIISKYISPELYMFIESTYGDDNLGTSILTKEKEIQMEQIANAENQLAKEKFYRRLLIFLIIVVSVSAISIFVLLFNTRKIVKKLSTQKKQITLQEESIRNKNEQLINRNVQLTTLNEEKNNLVKILAHDLRTPINHITGLINVLQISAANLAEGDKKITSQIKDSASRLNQMIHKILDFDALEGNRMFANTEKIDINQLMELLVENFKPSAQEKEIDLQLKIEASYGLKTDYLFLTQIMENLISNAIKFSEKGTKVEMEVLSKNDNIIFTVKDQGPGFTEQDKKLAFTKYQKLSAKPTNGEPSTGLGLSIVKKYVNLLGGEVWVESELKKGSTFYVSLLKIKNEAELASS</sequence>
<comment type="catalytic activity">
    <reaction evidence="1">
        <text>ATP + protein L-histidine = ADP + protein N-phospho-L-histidine.</text>
        <dbReference type="EC" id="2.7.13.3"/>
    </reaction>
</comment>
<proteinExistence type="predicted"/>
<dbReference type="SUPFAM" id="SSF55874">
    <property type="entry name" value="ATPase domain of HSP90 chaperone/DNA topoisomerase II/histidine kinase"/>
    <property type="match status" value="1"/>
</dbReference>
<evidence type="ECO:0000256" key="7">
    <source>
        <dbReference type="SAM" id="Phobius"/>
    </source>
</evidence>
<evidence type="ECO:0000256" key="3">
    <source>
        <dbReference type="ARBA" id="ARBA00022553"/>
    </source>
</evidence>
<dbReference type="Proteomes" id="UP000636010">
    <property type="component" value="Unassembled WGS sequence"/>
</dbReference>
<evidence type="ECO:0000256" key="6">
    <source>
        <dbReference type="ARBA" id="ARBA00023012"/>
    </source>
</evidence>
<protein>
    <recommendedName>
        <fullName evidence="2">histidine kinase</fullName>
        <ecNumber evidence="2">2.7.13.3</ecNumber>
    </recommendedName>
</protein>
<keyword evidence="4" id="KW-0808">Transferase</keyword>
<accession>A0ABQ1MTW2</accession>
<dbReference type="PROSITE" id="PS50109">
    <property type="entry name" value="HIS_KIN"/>
    <property type="match status" value="1"/>
</dbReference>
<dbReference type="InterPro" id="IPR003594">
    <property type="entry name" value="HATPase_dom"/>
</dbReference>
<dbReference type="SMART" id="SM00387">
    <property type="entry name" value="HATPase_c"/>
    <property type="match status" value="1"/>
</dbReference>
<keyword evidence="5" id="KW-0418">Kinase</keyword>
<evidence type="ECO:0000256" key="5">
    <source>
        <dbReference type="ARBA" id="ARBA00022777"/>
    </source>
</evidence>
<comment type="caution">
    <text evidence="9">The sequence shown here is derived from an EMBL/GenBank/DDBJ whole genome shotgun (WGS) entry which is preliminary data.</text>
</comment>
<dbReference type="EMBL" id="BMEC01000010">
    <property type="protein sequence ID" value="GGC42882.1"/>
    <property type="molecule type" value="Genomic_DNA"/>
</dbReference>
<dbReference type="CDD" id="cd00082">
    <property type="entry name" value="HisKA"/>
    <property type="match status" value="1"/>
</dbReference>
<dbReference type="PANTHER" id="PTHR43711:SF31">
    <property type="entry name" value="HISTIDINE KINASE"/>
    <property type="match status" value="1"/>
</dbReference>
<dbReference type="Gene3D" id="1.10.287.130">
    <property type="match status" value="1"/>
</dbReference>
<dbReference type="InterPro" id="IPR001638">
    <property type="entry name" value="Solute-binding_3/MltF_N"/>
</dbReference>
<keyword evidence="7" id="KW-0472">Membrane</keyword>
<dbReference type="SUPFAM" id="SSF47384">
    <property type="entry name" value="Homodimeric domain of signal transducing histidine kinase"/>
    <property type="match status" value="1"/>
</dbReference>